<dbReference type="InterPro" id="IPR003646">
    <property type="entry name" value="SH3-like_bac-type"/>
</dbReference>
<protein>
    <submittedName>
        <fullName evidence="2">SH3 domain-containing protein</fullName>
    </submittedName>
</protein>
<dbReference type="Proteomes" id="UP000503308">
    <property type="component" value="Chromosome"/>
</dbReference>
<name>A0A858SQN6_9RHOB</name>
<evidence type="ECO:0000313" key="2">
    <source>
        <dbReference type="EMBL" id="QJF50162.1"/>
    </source>
</evidence>
<organism evidence="2 3">
    <name type="scientific">Roseobacter ponti</name>
    <dbReference type="NCBI Taxonomy" id="1891787"/>
    <lineage>
        <taxon>Bacteria</taxon>
        <taxon>Pseudomonadati</taxon>
        <taxon>Pseudomonadota</taxon>
        <taxon>Alphaproteobacteria</taxon>
        <taxon>Rhodobacterales</taxon>
        <taxon>Roseobacteraceae</taxon>
        <taxon>Roseobacter</taxon>
    </lineage>
</organism>
<dbReference type="SMART" id="SM00287">
    <property type="entry name" value="SH3b"/>
    <property type="match status" value="1"/>
</dbReference>
<dbReference type="Pfam" id="PF08239">
    <property type="entry name" value="SH3_3"/>
    <property type="match status" value="1"/>
</dbReference>
<keyword evidence="3" id="KW-1185">Reference proteome</keyword>
<gene>
    <name evidence="2" type="ORF">G3256_02760</name>
</gene>
<evidence type="ECO:0000313" key="3">
    <source>
        <dbReference type="Proteomes" id="UP000503308"/>
    </source>
</evidence>
<dbReference type="Gene3D" id="2.30.30.40">
    <property type="entry name" value="SH3 Domains"/>
    <property type="match status" value="1"/>
</dbReference>
<proteinExistence type="predicted"/>
<reference evidence="2 3" key="1">
    <citation type="submission" date="2020-02" db="EMBL/GenBank/DDBJ databases">
        <title>Genome sequence of Roseobacter ponti.</title>
        <authorList>
            <person name="Hollensteiner J."/>
            <person name="Schneider D."/>
            <person name="Poehlein A."/>
            <person name="Daniel R."/>
        </authorList>
    </citation>
    <scope>NUCLEOTIDE SEQUENCE [LARGE SCALE GENOMIC DNA]</scope>
    <source>
        <strain evidence="2 3">DSM 106830</strain>
    </source>
</reference>
<dbReference type="EMBL" id="CP048788">
    <property type="protein sequence ID" value="QJF50162.1"/>
    <property type="molecule type" value="Genomic_DNA"/>
</dbReference>
<dbReference type="AlphaFoldDB" id="A0A858SQN6"/>
<dbReference type="RefSeq" id="WP_169639386.1">
    <property type="nucleotide sequence ID" value="NZ_CP048788.1"/>
</dbReference>
<sequence length="229" mass="23914">MKRFLLLVSGFLFVGFYQLSGGADFDPVAAREAAVLARMEDDAARRDAAPATMIAMLKDTSPQPAIVPEAPVTETETVFAAETSEVEVVTRAAVDLSLLTATEPDIETAPEPEPAVLVEEASPTGIKAAFQSVEELAAASEKPIPSLIFPGATAAAASGGTSDARDLRFIDGDLVNMRSGPGTSYDVVTRFGRNTAVEVLEDSGTGWVRLRPAEGGPSGWIADFLLTGG</sequence>
<feature type="domain" description="SH3b" evidence="1">
    <location>
        <begin position="165"/>
        <end position="229"/>
    </location>
</feature>
<dbReference type="KEGG" id="rpon:G3256_02760"/>
<accession>A0A858SQN6</accession>
<evidence type="ECO:0000259" key="1">
    <source>
        <dbReference type="SMART" id="SM00287"/>
    </source>
</evidence>